<gene>
    <name evidence="2" type="ORF">ACFQU0_12320</name>
</gene>
<name>A0ABW2SDI8_9BURK</name>
<dbReference type="InterPro" id="IPR018490">
    <property type="entry name" value="cNMP-bd_dom_sf"/>
</dbReference>
<dbReference type="InterPro" id="IPR000595">
    <property type="entry name" value="cNMP-bd_dom"/>
</dbReference>
<dbReference type="EMBL" id="JBHTBZ010000034">
    <property type="protein sequence ID" value="MFC7461210.1"/>
    <property type="molecule type" value="Genomic_DNA"/>
</dbReference>
<sequence>MGSGALQVRKGGELVNAVNRPGAMIGEVSVLLNKAYGATVEATAPSVLRHAADRQAFLATDPEISRLVAVDLAELLNFVSSYLSDLKHQYGDAPGLAMVSDVLKQLALRQAPLARPGSARDPDPDS</sequence>
<dbReference type="PROSITE" id="PS50042">
    <property type="entry name" value="CNMP_BINDING_3"/>
    <property type="match status" value="1"/>
</dbReference>
<dbReference type="Gene3D" id="2.60.120.10">
    <property type="entry name" value="Jelly Rolls"/>
    <property type="match status" value="1"/>
</dbReference>
<evidence type="ECO:0000313" key="3">
    <source>
        <dbReference type="Proteomes" id="UP001596457"/>
    </source>
</evidence>
<accession>A0ABW2SDI8</accession>
<evidence type="ECO:0000259" key="1">
    <source>
        <dbReference type="PROSITE" id="PS50042"/>
    </source>
</evidence>
<dbReference type="Proteomes" id="UP001596457">
    <property type="component" value="Unassembled WGS sequence"/>
</dbReference>
<comment type="caution">
    <text evidence="2">The sequence shown here is derived from an EMBL/GenBank/DDBJ whole genome shotgun (WGS) entry which is preliminary data.</text>
</comment>
<proteinExistence type="predicted"/>
<organism evidence="2 3">
    <name type="scientific">Hydrogenophaga defluvii</name>
    <dbReference type="NCBI Taxonomy" id="249410"/>
    <lineage>
        <taxon>Bacteria</taxon>
        <taxon>Pseudomonadati</taxon>
        <taxon>Pseudomonadota</taxon>
        <taxon>Betaproteobacteria</taxon>
        <taxon>Burkholderiales</taxon>
        <taxon>Comamonadaceae</taxon>
        <taxon>Hydrogenophaga</taxon>
    </lineage>
</organism>
<reference evidence="3" key="1">
    <citation type="journal article" date="2019" name="Int. J. Syst. Evol. Microbiol.">
        <title>The Global Catalogue of Microorganisms (GCM) 10K type strain sequencing project: providing services to taxonomists for standard genome sequencing and annotation.</title>
        <authorList>
            <consortium name="The Broad Institute Genomics Platform"/>
            <consortium name="The Broad Institute Genome Sequencing Center for Infectious Disease"/>
            <person name="Wu L."/>
            <person name="Ma J."/>
        </authorList>
    </citation>
    <scope>NUCLEOTIDE SEQUENCE [LARGE SCALE GENOMIC DNA]</scope>
    <source>
        <strain evidence="3">CCUG 53903</strain>
    </source>
</reference>
<dbReference type="SUPFAM" id="SSF51206">
    <property type="entry name" value="cAMP-binding domain-like"/>
    <property type="match status" value="1"/>
</dbReference>
<keyword evidence="3" id="KW-1185">Reference proteome</keyword>
<dbReference type="RefSeq" id="WP_382201170.1">
    <property type="nucleotide sequence ID" value="NZ_JBHTBZ010000034.1"/>
</dbReference>
<feature type="domain" description="Cyclic nucleotide-binding" evidence="1">
    <location>
        <begin position="1"/>
        <end position="57"/>
    </location>
</feature>
<protein>
    <recommendedName>
        <fullName evidence="1">Cyclic nucleotide-binding domain-containing protein</fullName>
    </recommendedName>
</protein>
<dbReference type="InterPro" id="IPR014710">
    <property type="entry name" value="RmlC-like_jellyroll"/>
</dbReference>
<evidence type="ECO:0000313" key="2">
    <source>
        <dbReference type="EMBL" id="MFC7461210.1"/>
    </source>
</evidence>